<dbReference type="Pfam" id="PF00078">
    <property type="entry name" value="RVT_1"/>
    <property type="match status" value="1"/>
</dbReference>
<evidence type="ECO:0000256" key="4">
    <source>
        <dbReference type="ARBA" id="ARBA00022723"/>
    </source>
</evidence>
<evidence type="ECO:0000313" key="12">
    <source>
        <dbReference type="Proteomes" id="UP000076226"/>
    </source>
</evidence>
<sequence>MWMKQVLSRENLLRALKQVEKNKGSHGTDGMSVKDLRRHLVEHWDVIRRALEEGTYEPCPVRRVEIPKPNGGVRLLGIPTVTDRFIQQAIAQVLTPIFAPSFSEHSYGFRPGRRGHDAVKKAKQYIQEGYTWVVDIDLEKFFDRVNHDKLMGILAKRIPDKILLKLIRKYLQAGVMINGVVMETQEGTPQGGPLSPLLSNILLDELDKELEKRGHKFVRYADDCNIYVRTKKAGERVMKSITAFIEKKLRLKVNETKSAVDRPWRRKFLGFSFTPNKEPKIRIAKESIRRMKQRIRTMTSRSKPIPMPERIEQLNQYILGWCGYFSLAETPSVFKELDGWIRRRLRMCQWKEWKLPRTRVRKLQSLGVPKRKAYEWGNTRKKYWRVAASPILHKALGNSYWESQGLKSLYQRYESLRQT</sequence>
<accession>A0ABN4NJ87</accession>
<name>A0ABN4NJ87_9BACL</name>
<keyword evidence="3" id="KW-0548">Nucleotidyltransferase</keyword>
<keyword evidence="11" id="KW-0436">Ligase</keyword>
<evidence type="ECO:0000256" key="2">
    <source>
        <dbReference type="ARBA" id="ARBA00022679"/>
    </source>
</evidence>
<evidence type="ECO:0000313" key="11">
    <source>
        <dbReference type="EMBL" id="AMX82480.1"/>
    </source>
</evidence>
<dbReference type="InterPro" id="IPR043502">
    <property type="entry name" value="DNA/RNA_pol_sf"/>
</dbReference>
<dbReference type="EMBL" id="CP014342">
    <property type="protein sequence ID" value="AMX82480.1"/>
    <property type="molecule type" value="Genomic_DNA"/>
</dbReference>
<reference evidence="11 12" key="1">
    <citation type="submission" date="2016-02" db="EMBL/GenBank/DDBJ databases">
        <title>Complete genome sequence of Geobacillus subterraneus KCTC 3922T.</title>
        <authorList>
            <person name="Lee D.-W."/>
            <person name="Lee Y.-J."/>
            <person name="Lee S.-J."/>
            <person name="Park G.-S."/>
            <person name="Lee S.-J."/>
            <person name="Shin J.-H."/>
        </authorList>
    </citation>
    <scope>NUCLEOTIDE SEQUENCE [LARGE SCALE GENOMIC DNA]</scope>
    <source>
        <strain evidence="11 12">KCTC 3922</strain>
    </source>
</reference>
<dbReference type="InterPro" id="IPR000123">
    <property type="entry name" value="Reverse_transcriptase_msDNA"/>
</dbReference>
<protein>
    <recommendedName>
        <fullName evidence="1">RNA-directed DNA polymerase</fullName>
        <ecNumber evidence="1">2.7.7.49</ecNumber>
    </recommendedName>
</protein>
<dbReference type="Pfam" id="PF08388">
    <property type="entry name" value="GIIM"/>
    <property type="match status" value="1"/>
</dbReference>
<dbReference type="NCBIfam" id="TIGR04416">
    <property type="entry name" value="group_II_RT_mat"/>
    <property type="match status" value="1"/>
</dbReference>
<dbReference type="CDD" id="cd01651">
    <property type="entry name" value="RT_G2_intron"/>
    <property type="match status" value="1"/>
</dbReference>
<evidence type="ECO:0000259" key="10">
    <source>
        <dbReference type="PROSITE" id="PS50878"/>
    </source>
</evidence>
<comment type="similarity">
    <text evidence="8">Belongs to the bacterial reverse transcriptase family.</text>
</comment>
<dbReference type="EC" id="2.7.7.49" evidence="1"/>
<organism evidence="11 12">
    <name type="scientific">Geobacillus subterraneus</name>
    <dbReference type="NCBI Taxonomy" id="129338"/>
    <lineage>
        <taxon>Bacteria</taxon>
        <taxon>Bacillati</taxon>
        <taxon>Bacillota</taxon>
        <taxon>Bacilli</taxon>
        <taxon>Bacillales</taxon>
        <taxon>Anoxybacillaceae</taxon>
        <taxon>Geobacillus</taxon>
    </lineage>
</organism>
<evidence type="ECO:0000256" key="7">
    <source>
        <dbReference type="ARBA" id="ARBA00023118"/>
    </source>
</evidence>
<keyword evidence="4" id="KW-0479">Metal-binding</keyword>
<dbReference type="InterPro" id="IPR013597">
    <property type="entry name" value="Mat_intron_G2"/>
</dbReference>
<dbReference type="PANTHER" id="PTHR34047:SF8">
    <property type="entry name" value="PROTEIN YKFC"/>
    <property type="match status" value="1"/>
</dbReference>
<evidence type="ECO:0000256" key="5">
    <source>
        <dbReference type="ARBA" id="ARBA00022842"/>
    </source>
</evidence>
<evidence type="ECO:0000256" key="3">
    <source>
        <dbReference type="ARBA" id="ARBA00022695"/>
    </source>
</evidence>
<evidence type="ECO:0000256" key="1">
    <source>
        <dbReference type="ARBA" id="ARBA00012493"/>
    </source>
</evidence>
<evidence type="ECO:0000256" key="6">
    <source>
        <dbReference type="ARBA" id="ARBA00022918"/>
    </source>
</evidence>
<dbReference type="InterPro" id="IPR000477">
    <property type="entry name" value="RT_dom"/>
</dbReference>
<dbReference type="InterPro" id="IPR051083">
    <property type="entry name" value="GrpII_Intron_Splice-Mob/Def"/>
</dbReference>
<keyword evidence="2" id="KW-0808">Transferase</keyword>
<keyword evidence="12" id="KW-1185">Reference proteome</keyword>
<keyword evidence="6 11" id="KW-0695">RNA-directed DNA polymerase</keyword>
<evidence type="ECO:0000256" key="9">
    <source>
        <dbReference type="ARBA" id="ARBA00048173"/>
    </source>
</evidence>
<dbReference type="GO" id="GO:0016874">
    <property type="term" value="F:ligase activity"/>
    <property type="evidence" value="ECO:0007669"/>
    <property type="project" value="UniProtKB-KW"/>
</dbReference>
<dbReference type="PANTHER" id="PTHR34047">
    <property type="entry name" value="NUCLEAR INTRON MATURASE 1, MITOCHONDRIAL-RELATED"/>
    <property type="match status" value="1"/>
</dbReference>
<feature type="domain" description="Reverse transcriptase" evidence="10">
    <location>
        <begin position="47"/>
        <end position="273"/>
    </location>
</feature>
<dbReference type="PRINTS" id="PR00866">
    <property type="entry name" value="RNADNAPOLMS"/>
</dbReference>
<evidence type="ECO:0000256" key="8">
    <source>
        <dbReference type="ARBA" id="ARBA00034120"/>
    </source>
</evidence>
<dbReference type="SUPFAM" id="SSF56672">
    <property type="entry name" value="DNA/RNA polymerases"/>
    <property type="match status" value="1"/>
</dbReference>
<dbReference type="PROSITE" id="PS50878">
    <property type="entry name" value="RT_POL"/>
    <property type="match status" value="1"/>
</dbReference>
<keyword evidence="7" id="KW-0051">Antiviral defense</keyword>
<keyword evidence="5" id="KW-0460">Magnesium</keyword>
<dbReference type="Proteomes" id="UP000076226">
    <property type="component" value="Chromosome"/>
</dbReference>
<dbReference type="GO" id="GO:0003964">
    <property type="term" value="F:RNA-directed DNA polymerase activity"/>
    <property type="evidence" value="ECO:0007669"/>
    <property type="project" value="UniProtKB-KW"/>
</dbReference>
<dbReference type="InterPro" id="IPR030931">
    <property type="entry name" value="Group_II_RT_mat"/>
</dbReference>
<proteinExistence type="inferred from homology"/>
<dbReference type="RefSeq" id="WP_063164892.1">
    <property type="nucleotide sequence ID" value="NZ_CP014342.1"/>
</dbReference>
<gene>
    <name evidence="11" type="ORF">GS3922_01570</name>
</gene>
<comment type="catalytic activity">
    <reaction evidence="9">
        <text>DNA(n) + a 2'-deoxyribonucleoside 5'-triphosphate = DNA(n+1) + diphosphate</text>
        <dbReference type="Rhea" id="RHEA:22508"/>
        <dbReference type="Rhea" id="RHEA-COMP:17339"/>
        <dbReference type="Rhea" id="RHEA-COMP:17340"/>
        <dbReference type="ChEBI" id="CHEBI:33019"/>
        <dbReference type="ChEBI" id="CHEBI:61560"/>
        <dbReference type="ChEBI" id="CHEBI:173112"/>
        <dbReference type="EC" id="2.7.7.49"/>
    </reaction>
</comment>